<evidence type="ECO:0000256" key="1">
    <source>
        <dbReference type="SAM" id="SignalP"/>
    </source>
</evidence>
<proteinExistence type="predicted"/>
<organism evidence="2 3">
    <name type="scientific">Pseudotabrizicola sediminis</name>
    <dbReference type="NCBI Taxonomy" id="2486418"/>
    <lineage>
        <taxon>Bacteria</taxon>
        <taxon>Pseudomonadati</taxon>
        <taxon>Pseudomonadota</taxon>
        <taxon>Alphaproteobacteria</taxon>
        <taxon>Rhodobacterales</taxon>
        <taxon>Paracoccaceae</taxon>
        <taxon>Pseudotabrizicola</taxon>
    </lineage>
</organism>
<comment type="caution">
    <text evidence="2">The sequence shown here is derived from an EMBL/GenBank/DDBJ whole genome shotgun (WGS) entry which is preliminary data.</text>
</comment>
<keyword evidence="1" id="KW-0732">Signal</keyword>
<protein>
    <recommendedName>
        <fullName evidence="4">D-galactarate dehydratase</fullName>
    </recommendedName>
</protein>
<accession>A0ABY2KT61</accession>
<feature type="chain" id="PRO_5046406662" description="D-galactarate dehydratase" evidence="1">
    <location>
        <begin position="19"/>
        <end position="153"/>
    </location>
</feature>
<evidence type="ECO:0008006" key="4">
    <source>
        <dbReference type="Google" id="ProtNLM"/>
    </source>
</evidence>
<evidence type="ECO:0000313" key="3">
    <source>
        <dbReference type="Proteomes" id="UP000297741"/>
    </source>
</evidence>
<sequence length="153" mass="14848">MRKIFIMTLALTAVSGCAVLDRFRPGAATAPAAPVAAPGATAPAPVLGAGATAATLDTTTAAQKQAALAAPAASGERELGKVAVSLGSPAEPGIWLRSALVTAPGKGRVLTASGQSVAVDLLPGQGSAQLSLAAFVALGLPLTALPQVTVFAN</sequence>
<gene>
    <name evidence="2" type="ORF">EEB11_02455</name>
</gene>
<name>A0ABY2KT61_9RHOB</name>
<feature type="signal peptide" evidence="1">
    <location>
        <begin position="1"/>
        <end position="18"/>
    </location>
</feature>
<dbReference type="Proteomes" id="UP000297741">
    <property type="component" value="Unassembled WGS sequence"/>
</dbReference>
<keyword evidence="3" id="KW-1185">Reference proteome</keyword>
<dbReference type="PROSITE" id="PS51257">
    <property type="entry name" value="PROKAR_LIPOPROTEIN"/>
    <property type="match status" value="1"/>
</dbReference>
<evidence type="ECO:0000313" key="2">
    <source>
        <dbReference type="EMBL" id="TGD45418.1"/>
    </source>
</evidence>
<dbReference type="EMBL" id="RPEM01000001">
    <property type="protein sequence ID" value="TGD45418.1"/>
    <property type="molecule type" value="Genomic_DNA"/>
</dbReference>
<reference evidence="2 3" key="1">
    <citation type="submission" date="2018-11" db="EMBL/GenBank/DDBJ databases">
        <title>Tabrizicola sp. isolated from sediment of alpine lake.</title>
        <authorList>
            <person name="Liu Z."/>
        </authorList>
    </citation>
    <scope>NUCLEOTIDE SEQUENCE [LARGE SCALE GENOMIC DNA]</scope>
    <source>
        <strain evidence="2 3">DRYC-M-16</strain>
    </source>
</reference>